<reference evidence="8 9" key="1">
    <citation type="journal article" date="2019" name="Int. J. Syst. Evol. Microbiol.">
        <title>The Global Catalogue of Microorganisms (GCM) 10K type strain sequencing project: providing services to taxonomists for standard genome sequencing and annotation.</title>
        <authorList>
            <consortium name="The Broad Institute Genomics Platform"/>
            <consortium name="The Broad Institute Genome Sequencing Center for Infectious Disease"/>
            <person name="Wu L."/>
            <person name="Ma J."/>
        </authorList>
    </citation>
    <scope>NUCLEOTIDE SEQUENCE [LARGE SCALE GENOMIC DNA]</scope>
    <source>
        <strain evidence="8 9">JCM 13378</strain>
    </source>
</reference>
<keyword evidence="9" id="KW-1185">Reference proteome</keyword>
<accession>A0ABN0X8B4</accession>
<dbReference type="Pfam" id="PF02954">
    <property type="entry name" value="HTH_8"/>
    <property type="match status" value="1"/>
</dbReference>
<evidence type="ECO:0000313" key="8">
    <source>
        <dbReference type="EMBL" id="GAA0357743.1"/>
    </source>
</evidence>
<dbReference type="EMBL" id="BAAAEI010000012">
    <property type="protein sequence ID" value="GAA0357743.1"/>
    <property type="molecule type" value="Genomic_DNA"/>
</dbReference>
<dbReference type="InterPro" id="IPR011006">
    <property type="entry name" value="CheY-like_superfamily"/>
</dbReference>
<dbReference type="Pfam" id="PF00072">
    <property type="entry name" value="Response_reg"/>
    <property type="match status" value="1"/>
</dbReference>
<proteinExistence type="predicted"/>
<protein>
    <submittedName>
        <fullName evidence="8">Response regulator</fullName>
    </submittedName>
</protein>
<dbReference type="PANTHER" id="PTHR48111:SF1">
    <property type="entry name" value="TWO-COMPONENT RESPONSE REGULATOR ORR33"/>
    <property type="match status" value="1"/>
</dbReference>
<evidence type="ECO:0000256" key="6">
    <source>
        <dbReference type="PROSITE-ProRule" id="PRU00169"/>
    </source>
</evidence>
<evidence type="ECO:0000313" key="9">
    <source>
        <dbReference type="Proteomes" id="UP001501757"/>
    </source>
</evidence>
<keyword evidence="4" id="KW-0238">DNA-binding</keyword>
<gene>
    <name evidence="8" type="ORF">GCM10009092_22450</name>
</gene>
<dbReference type="InterPro" id="IPR002197">
    <property type="entry name" value="HTH_Fis"/>
</dbReference>
<evidence type="ECO:0000256" key="5">
    <source>
        <dbReference type="ARBA" id="ARBA00023163"/>
    </source>
</evidence>
<keyword evidence="3" id="KW-0805">Transcription regulation</keyword>
<evidence type="ECO:0000256" key="2">
    <source>
        <dbReference type="ARBA" id="ARBA00023012"/>
    </source>
</evidence>
<feature type="modified residue" description="4-aspartylphosphate" evidence="6">
    <location>
        <position position="52"/>
    </location>
</feature>
<sequence length="172" mass="19067">MNTVLLIEDEQSFADVLQRRLHRHGYQSLHAATLAQGLSLAHAHLPSHVILDMKVGQDNSLSILPNLRNLLPEARIILLTGYASIATAVEAIKIGADDYLAKPVDTQALIQALAGQCTELQALPTMSTSRLEWEHIQQVLMQNQGNISATARQLGMHRRTLQRKLAKKPRTE</sequence>
<dbReference type="SMART" id="SM00448">
    <property type="entry name" value="REC"/>
    <property type="match status" value="1"/>
</dbReference>
<dbReference type="InterPro" id="IPR039420">
    <property type="entry name" value="WalR-like"/>
</dbReference>
<dbReference type="RefSeq" id="WP_343844952.1">
    <property type="nucleotide sequence ID" value="NZ_BAAAEI010000012.1"/>
</dbReference>
<evidence type="ECO:0000256" key="4">
    <source>
        <dbReference type="ARBA" id="ARBA00023125"/>
    </source>
</evidence>
<dbReference type="Gene3D" id="1.10.10.60">
    <property type="entry name" value="Homeodomain-like"/>
    <property type="match status" value="1"/>
</dbReference>
<organism evidence="8 9">
    <name type="scientific">Bowmanella denitrificans</name>
    <dbReference type="NCBI Taxonomy" id="366582"/>
    <lineage>
        <taxon>Bacteria</taxon>
        <taxon>Pseudomonadati</taxon>
        <taxon>Pseudomonadota</taxon>
        <taxon>Gammaproteobacteria</taxon>
        <taxon>Alteromonadales</taxon>
        <taxon>Alteromonadaceae</taxon>
        <taxon>Bowmanella</taxon>
    </lineage>
</organism>
<evidence type="ECO:0000256" key="3">
    <source>
        <dbReference type="ARBA" id="ARBA00023015"/>
    </source>
</evidence>
<feature type="domain" description="Response regulatory" evidence="7">
    <location>
        <begin position="3"/>
        <end position="117"/>
    </location>
</feature>
<dbReference type="InterPro" id="IPR001789">
    <property type="entry name" value="Sig_transdc_resp-reg_receiver"/>
</dbReference>
<name>A0ABN0X8B4_9ALTE</name>
<dbReference type="PRINTS" id="PR01590">
    <property type="entry name" value="HTHFIS"/>
</dbReference>
<keyword evidence="5" id="KW-0804">Transcription</keyword>
<dbReference type="Proteomes" id="UP001501757">
    <property type="component" value="Unassembled WGS sequence"/>
</dbReference>
<keyword evidence="2" id="KW-0902">Two-component regulatory system</keyword>
<dbReference type="Gene3D" id="3.40.50.2300">
    <property type="match status" value="1"/>
</dbReference>
<dbReference type="PANTHER" id="PTHR48111">
    <property type="entry name" value="REGULATOR OF RPOS"/>
    <property type="match status" value="1"/>
</dbReference>
<evidence type="ECO:0000259" key="7">
    <source>
        <dbReference type="PROSITE" id="PS50110"/>
    </source>
</evidence>
<evidence type="ECO:0000256" key="1">
    <source>
        <dbReference type="ARBA" id="ARBA00022553"/>
    </source>
</evidence>
<keyword evidence="1 6" id="KW-0597">Phosphoprotein</keyword>
<dbReference type="PROSITE" id="PS50110">
    <property type="entry name" value="RESPONSE_REGULATORY"/>
    <property type="match status" value="1"/>
</dbReference>
<comment type="caution">
    <text evidence="8">The sequence shown here is derived from an EMBL/GenBank/DDBJ whole genome shotgun (WGS) entry which is preliminary data.</text>
</comment>
<dbReference type="SUPFAM" id="SSF52172">
    <property type="entry name" value="CheY-like"/>
    <property type="match status" value="1"/>
</dbReference>